<evidence type="ECO:0000313" key="1">
    <source>
        <dbReference type="EMBL" id="KKM70738.1"/>
    </source>
</evidence>
<gene>
    <name evidence="1" type="ORF">LCGC14_1437740</name>
</gene>
<protein>
    <submittedName>
        <fullName evidence="1">Uncharacterized protein</fullName>
    </submittedName>
</protein>
<accession>A0A0F9JM70</accession>
<organism evidence="1">
    <name type="scientific">marine sediment metagenome</name>
    <dbReference type="NCBI Taxonomy" id="412755"/>
    <lineage>
        <taxon>unclassified sequences</taxon>
        <taxon>metagenomes</taxon>
        <taxon>ecological metagenomes</taxon>
    </lineage>
</organism>
<dbReference type="AlphaFoldDB" id="A0A0F9JM70"/>
<comment type="caution">
    <text evidence="1">The sequence shown here is derived from an EMBL/GenBank/DDBJ whole genome shotgun (WGS) entry which is preliminary data.</text>
</comment>
<reference evidence="1" key="1">
    <citation type="journal article" date="2015" name="Nature">
        <title>Complex archaea that bridge the gap between prokaryotes and eukaryotes.</title>
        <authorList>
            <person name="Spang A."/>
            <person name="Saw J.H."/>
            <person name="Jorgensen S.L."/>
            <person name="Zaremba-Niedzwiedzka K."/>
            <person name="Martijn J."/>
            <person name="Lind A.E."/>
            <person name="van Eijk R."/>
            <person name="Schleper C."/>
            <person name="Guy L."/>
            <person name="Ettema T.J."/>
        </authorList>
    </citation>
    <scope>NUCLEOTIDE SEQUENCE</scope>
</reference>
<sequence>MSLTISESVRCECGSDEIEIVIKKTAIFKCKACGQVWKCPEMEILDEQQ</sequence>
<dbReference type="EMBL" id="LAZR01009761">
    <property type="protein sequence ID" value="KKM70738.1"/>
    <property type="molecule type" value="Genomic_DNA"/>
</dbReference>
<name>A0A0F9JM70_9ZZZZ</name>
<proteinExistence type="predicted"/>